<keyword evidence="6" id="KW-1185">Reference proteome</keyword>
<feature type="domain" description="Glycosyltransferase subfamily 4-like N-terminal" evidence="4">
    <location>
        <begin position="206"/>
        <end position="385"/>
    </location>
</feature>
<dbReference type="InterPro" id="IPR028098">
    <property type="entry name" value="Glyco_trans_4-like_N"/>
</dbReference>
<protein>
    <recommendedName>
        <fullName evidence="1">D-inositol 3-phosphate glycosyltransferase</fullName>
    </recommendedName>
</protein>
<dbReference type="RefSeq" id="WP_344310941.1">
    <property type="nucleotide sequence ID" value="NZ_BAAANO010000038.1"/>
</dbReference>
<evidence type="ECO:0000313" key="5">
    <source>
        <dbReference type="EMBL" id="GAA2015634.1"/>
    </source>
</evidence>
<reference evidence="5 6" key="1">
    <citation type="journal article" date="2019" name="Int. J. Syst. Evol. Microbiol.">
        <title>The Global Catalogue of Microorganisms (GCM) 10K type strain sequencing project: providing services to taxonomists for standard genome sequencing and annotation.</title>
        <authorList>
            <consortium name="The Broad Institute Genomics Platform"/>
            <consortium name="The Broad Institute Genome Sequencing Center for Infectious Disease"/>
            <person name="Wu L."/>
            <person name="Ma J."/>
        </authorList>
    </citation>
    <scope>NUCLEOTIDE SEQUENCE [LARGE SCALE GENOMIC DNA]</scope>
    <source>
        <strain evidence="5 6">JCM 14546</strain>
    </source>
</reference>
<organism evidence="5 6">
    <name type="scientific">Brevibacterium samyangense</name>
    <dbReference type="NCBI Taxonomy" id="366888"/>
    <lineage>
        <taxon>Bacteria</taxon>
        <taxon>Bacillati</taxon>
        <taxon>Actinomycetota</taxon>
        <taxon>Actinomycetes</taxon>
        <taxon>Micrococcales</taxon>
        <taxon>Brevibacteriaceae</taxon>
        <taxon>Brevibacterium</taxon>
    </lineage>
</organism>
<sequence length="618" mass="64917">MNLGFVLRQGVTLVRTVAEHVGGDPVFFGMQVARRLPGKYVAPVGRAVSRVPVPAVRATGLWLSGQESRASACVQEAAGSARGASARVLGEIALGLGLRDEALELAGRAGARGASATARRGAAGLRARLRWAAGDMSGAIEELPAGRYRTRLESERAVMTPGWTPAPAAAPGASRTPALFSGTPAEAPRTQVLFSLTNSLPHTQSGYTLRTHAVLRSVRDAGVDVLGSTRTGYPVSVGRFSSRDRDTIDGITYLRDVPWNQGSTLAERLGAQAAFLEEVGRASGAQVLHTTTHFVNGLAVREAARRLGVPWVYEVRGVLEETWASGRGSAEDKAAARASERFRLFRAQEIDVARSADFVVTLGHTMAQELVDRGVDASRVLVAPNAVGDAVLDADVTRPAAQVREELGLPTEGTWVGTAASIVGYEGLDTLVDAVALARADGHDLRLLVVGTGTELPALKERAAVLGEHAVFTGRVPQALAHSYVRALDVFVVPRRNDPVCALVTPIKPVEAAGLGRPVVVSDLPALTEALPAGAFTAVPPEEPGTLASELVRLAQDPLQRARMAATGRDFVLAERRWESVAQGFVDMYAKLGVEAGSSVTAVPVPGVESGTGEGGRR</sequence>
<dbReference type="EMBL" id="BAAANO010000038">
    <property type="protein sequence ID" value="GAA2015634.1"/>
    <property type="molecule type" value="Genomic_DNA"/>
</dbReference>
<accession>A0ABN2TNI2</accession>
<evidence type="ECO:0000259" key="4">
    <source>
        <dbReference type="Pfam" id="PF13579"/>
    </source>
</evidence>
<evidence type="ECO:0000256" key="1">
    <source>
        <dbReference type="ARBA" id="ARBA00021292"/>
    </source>
</evidence>
<dbReference type="Gene3D" id="3.40.50.2000">
    <property type="entry name" value="Glycogen Phosphorylase B"/>
    <property type="match status" value="2"/>
</dbReference>
<evidence type="ECO:0000256" key="3">
    <source>
        <dbReference type="ARBA" id="ARBA00022679"/>
    </source>
</evidence>
<dbReference type="InterPro" id="IPR050194">
    <property type="entry name" value="Glycosyltransferase_grp1"/>
</dbReference>
<evidence type="ECO:0000256" key="2">
    <source>
        <dbReference type="ARBA" id="ARBA00022676"/>
    </source>
</evidence>
<keyword evidence="3" id="KW-0808">Transferase</keyword>
<proteinExistence type="predicted"/>
<keyword evidence="2" id="KW-0328">Glycosyltransferase</keyword>
<dbReference type="Pfam" id="PF13579">
    <property type="entry name" value="Glyco_trans_4_4"/>
    <property type="match status" value="1"/>
</dbReference>
<dbReference type="PANTHER" id="PTHR45947">
    <property type="entry name" value="SULFOQUINOVOSYL TRANSFERASE SQD2"/>
    <property type="match status" value="1"/>
</dbReference>
<name>A0ABN2TNI2_9MICO</name>
<gene>
    <name evidence="5" type="ORF">GCM10009755_29260</name>
</gene>
<dbReference type="SUPFAM" id="SSF53756">
    <property type="entry name" value="UDP-Glycosyltransferase/glycogen phosphorylase"/>
    <property type="match status" value="1"/>
</dbReference>
<dbReference type="Pfam" id="PF13692">
    <property type="entry name" value="Glyco_trans_1_4"/>
    <property type="match status" value="1"/>
</dbReference>
<dbReference type="PANTHER" id="PTHR45947:SF3">
    <property type="entry name" value="SULFOQUINOVOSYL TRANSFERASE SQD2"/>
    <property type="match status" value="1"/>
</dbReference>
<comment type="caution">
    <text evidence="5">The sequence shown here is derived from an EMBL/GenBank/DDBJ whole genome shotgun (WGS) entry which is preliminary data.</text>
</comment>
<evidence type="ECO:0000313" key="6">
    <source>
        <dbReference type="Proteomes" id="UP001500755"/>
    </source>
</evidence>
<dbReference type="Proteomes" id="UP001500755">
    <property type="component" value="Unassembled WGS sequence"/>
</dbReference>